<keyword evidence="3 12" id="KW-0004">4Fe-4S</keyword>
<dbReference type="InterPro" id="IPR050294">
    <property type="entry name" value="RnfB_subfamily"/>
</dbReference>
<sequence>MISAILSLTALGLALGTLLGIADRFLRVRGNPLEAEVEALLPGSQCGQCGYPGCTPAAAAIASGEAAVTCCPPGGRALAEALAEKLGVSLDASAVSDAEPRVAFIHERSCIGCTKCMKRCPTDAIMGAKDMIHAVFADACTGCGLCFDDCPTECIEMRPVGHTPQSWYWPLPDLGPGAGTSAGTTPSPTSTALIMPEVAA</sequence>
<dbReference type="NCBIfam" id="NF003475">
    <property type="entry name" value="PRK05113.1"/>
    <property type="match status" value="1"/>
</dbReference>
<dbReference type="NCBIfam" id="TIGR01944">
    <property type="entry name" value="rnfB"/>
    <property type="match status" value="1"/>
</dbReference>
<dbReference type="PROSITE" id="PS51656">
    <property type="entry name" value="4FE4S"/>
    <property type="match status" value="1"/>
</dbReference>
<feature type="binding site" evidence="12">
    <location>
        <position position="71"/>
    </location>
    <ligand>
        <name>[4Fe-4S] cluster</name>
        <dbReference type="ChEBI" id="CHEBI:49883"/>
        <label>1</label>
    </ligand>
</feature>
<feature type="domain" description="4Fe-4S" evidence="14">
    <location>
        <begin position="29"/>
        <end position="88"/>
    </location>
</feature>
<comment type="subcellular location">
    <subcellularLocation>
        <location evidence="12">Cell inner membrane</location>
    </subcellularLocation>
</comment>
<feature type="binding site" evidence="12">
    <location>
        <position position="49"/>
    </location>
    <ligand>
        <name>[4Fe-4S] cluster</name>
        <dbReference type="ChEBI" id="CHEBI:49883"/>
        <label>1</label>
    </ligand>
</feature>
<evidence type="ECO:0000259" key="14">
    <source>
        <dbReference type="PROSITE" id="PS51656"/>
    </source>
</evidence>
<keyword evidence="9 12" id="KW-0408">Iron</keyword>
<feature type="binding site" evidence="12">
    <location>
        <position position="54"/>
    </location>
    <ligand>
        <name>[4Fe-4S] cluster</name>
        <dbReference type="ChEBI" id="CHEBI:49883"/>
        <label>1</label>
    </ligand>
</feature>
<feature type="region of interest" description="Hydrophobic" evidence="12">
    <location>
        <begin position="1"/>
        <end position="23"/>
    </location>
</feature>
<evidence type="ECO:0000256" key="9">
    <source>
        <dbReference type="ARBA" id="ARBA00023004"/>
    </source>
</evidence>
<evidence type="ECO:0000256" key="2">
    <source>
        <dbReference type="ARBA" id="ARBA00022475"/>
    </source>
</evidence>
<gene>
    <name evidence="15" type="primary">rnfB_1</name>
    <name evidence="12" type="synonym">rnfB</name>
    <name evidence="15" type="ORF">Thiowin_00956</name>
</gene>
<feature type="domain" description="4Fe-4S ferredoxin-type" evidence="13">
    <location>
        <begin position="100"/>
        <end position="130"/>
    </location>
</feature>
<feature type="binding site" evidence="12">
    <location>
        <position position="120"/>
    </location>
    <ligand>
        <name>[4Fe-4S] cluster</name>
        <dbReference type="ChEBI" id="CHEBI:49883"/>
        <label>3</label>
    </ligand>
</feature>
<dbReference type="Proteomes" id="UP001432180">
    <property type="component" value="Chromosome"/>
</dbReference>
<dbReference type="RefSeq" id="WP_328986571.1">
    <property type="nucleotide sequence ID" value="NZ_CP121472.1"/>
</dbReference>
<comment type="cofactor">
    <cofactor evidence="12">
        <name>[4Fe-4S] cluster</name>
        <dbReference type="ChEBI" id="CHEBI:49883"/>
    </cofactor>
    <text evidence="12">Binds 3 [4Fe-4S] clusters.</text>
</comment>
<feature type="binding site" evidence="12">
    <location>
        <position position="110"/>
    </location>
    <ligand>
        <name>[4Fe-4S] cluster</name>
        <dbReference type="ChEBI" id="CHEBI:49883"/>
        <label>2</label>
    </ligand>
</feature>
<dbReference type="PROSITE" id="PS51379">
    <property type="entry name" value="4FE4S_FER_2"/>
    <property type="match status" value="2"/>
</dbReference>
<comment type="function">
    <text evidence="12">Part of a membrane-bound complex that couples electron transfer with translocation of ions across the membrane.</text>
</comment>
<dbReference type="Pfam" id="PF04060">
    <property type="entry name" value="FeS"/>
    <property type="match status" value="1"/>
</dbReference>
<dbReference type="PROSITE" id="PS00198">
    <property type="entry name" value="4FE4S_FER_1"/>
    <property type="match status" value="2"/>
</dbReference>
<evidence type="ECO:0000259" key="13">
    <source>
        <dbReference type="PROSITE" id="PS51379"/>
    </source>
</evidence>
<comment type="similarity">
    <text evidence="12">Belongs to the 4Fe4S bacterial-type ferredoxin family. RnfB subfamily.</text>
</comment>
<dbReference type="PIRSF" id="PIRSF005784">
    <property type="entry name" value="Elect_transpt_RnfB"/>
    <property type="match status" value="1"/>
</dbReference>
<keyword evidence="1 12" id="KW-0813">Transport</keyword>
<evidence type="ECO:0000256" key="3">
    <source>
        <dbReference type="ARBA" id="ARBA00022485"/>
    </source>
</evidence>
<dbReference type="InterPro" id="IPR017900">
    <property type="entry name" value="4Fe4S_Fe_S_CS"/>
</dbReference>
<protein>
    <recommendedName>
        <fullName evidence="12">Ion-translocating oxidoreductase complex subunit B</fullName>
        <ecNumber evidence="12">7.-.-.-</ecNumber>
    </recommendedName>
    <alternativeName>
        <fullName evidence="12">Rnf electron transport complex subunit B</fullName>
    </alternativeName>
</protein>
<evidence type="ECO:0000256" key="7">
    <source>
        <dbReference type="ARBA" id="ARBA00022967"/>
    </source>
</evidence>
<dbReference type="EMBL" id="CP121472">
    <property type="protein sequence ID" value="WPL16025.1"/>
    <property type="molecule type" value="Genomic_DNA"/>
</dbReference>
<keyword evidence="4 12" id="KW-0997">Cell inner membrane</keyword>
<feature type="binding site" evidence="12">
    <location>
        <position position="46"/>
    </location>
    <ligand>
        <name>[4Fe-4S] cluster</name>
        <dbReference type="ChEBI" id="CHEBI:49883"/>
        <label>1</label>
    </ligand>
</feature>
<evidence type="ECO:0000256" key="10">
    <source>
        <dbReference type="ARBA" id="ARBA00023014"/>
    </source>
</evidence>
<evidence type="ECO:0000313" key="16">
    <source>
        <dbReference type="Proteomes" id="UP001432180"/>
    </source>
</evidence>
<evidence type="ECO:0000256" key="5">
    <source>
        <dbReference type="ARBA" id="ARBA00022723"/>
    </source>
</evidence>
<feature type="binding site" evidence="12">
    <location>
        <position position="146"/>
    </location>
    <ligand>
        <name>[4Fe-4S] cluster</name>
        <dbReference type="ChEBI" id="CHEBI:49883"/>
        <label>3</label>
    </ligand>
</feature>
<dbReference type="InterPro" id="IPR017896">
    <property type="entry name" value="4Fe4S_Fe-S-bd"/>
</dbReference>
<proteinExistence type="inferred from homology"/>
<dbReference type="SUPFAM" id="SSF54862">
    <property type="entry name" value="4Fe-4S ferredoxins"/>
    <property type="match status" value="1"/>
</dbReference>
<evidence type="ECO:0000256" key="12">
    <source>
        <dbReference type="HAMAP-Rule" id="MF_00463"/>
    </source>
</evidence>
<evidence type="ECO:0000313" key="15">
    <source>
        <dbReference type="EMBL" id="WPL16025.1"/>
    </source>
</evidence>
<reference evidence="15 16" key="1">
    <citation type="journal article" date="2023" name="Microorganisms">
        <title>Thiorhodovibrio frisius and Trv. litoralis spp. nov., Two Novel Members from a Clade of Fastidious Purple Sulfur Bacteria That Exhibit Unique Red-Shifted Light-Harvesting Capabilities.</title>
        <authorList>
            <person name="Methner A."/>
            <person name="Kuzyk S.B."/>
            <person name="Petersen J."/>
            <person name="Bauer S."/>
            <person name="Brinkmann H."/>
            <person name="Sichau K."/>
            <person name="Wanner G."/>
            <person name="Wolf J."/>
            <person name="Neumann-Schaal M."/>
            <person name="Henke P."/>
            <person name="Tank M."/>
            <person name="Sproer C."/>
            <person name="Bunk B."/>
            <person name="Overmann J."/>
        </authorList>
    </citation>
    <scope>NUCLEOTIDE SEQUENCE [LARGE SCALE GENOMIC DNA]</scope>
    <source>
        <strain evidence="15 16">DSM 6702</strain>
    </source>
</reference>
<accession>A0ABZ0S4P4</accession>
<keyword evidence="5 12" id="KW-0479">Metal-binding</keyword>
<keyword evidence="11 12" id="KW-0472">Membrane</keyword>
<keyword evidence="7 12" id="KW-1278">Translocase</keyword>
<keyword evidence="8 12" id="KW-0249">Electron transport</keyword>
<evidence type="ECO:0000256" key="11">
    <source>
        <dbReference type="ARBA" id="ARBA00023136"/>
    </source>
</evidence>
<dbReference type="Pfam" id="PF14697">
    <property type="entry name" value="Fer4_21"/>
    <property type="match status" value="1"/>
</dbReference>
<evidence type="ECO:0000256" key="4">
    <source>
        <dbReference type="ARBA" id="ARBA00022519"/>
    </source>
</evidence>
<feature type="binding site" evidence="12">
    <location>
        <position position="150"/>
    </location>
    <ligand>
        <name>[4Fe-4S] cluster</name>
        <dbReference type="ChEBI" id="CHEBI:49883"/>
        <label>2</label>
    </ligand>
</feature>
<evidence type="ECO:0000256" key="8">
    <source>
        <dbReference type="ARBA" id="ARBA00022982"/>
    </source>
</evidence>
<comment type="caution">
    <text evidence="12">Lacks conserved residue(s) required for the propagation of feature annotation.</text>
</comment>
<feature type="binding site" evidence="12">
    <location>
        <position position="140"/>
    </location>
    <ligand>
        <name>[4Fe-4S] cluster</name>
        <dbReference type="ChEBI" id="CHEBI:49883"/>
        <label>3</label>
    </ligand>
</feature>
<dbReference type="Gene3D" id="3.30.70.20">
    <property type="match status" value="1"/>
</dbReference>
<feature type="binding site" evidence="12">
    <location>
        <position position="113"/>
    </location>
    <ligand>
        <name>[4Fe-4S] cluster</name>
        <dbReference type="ChEBI" id="CHEBI:49883"/>
        <label>2</label>
    </ligand>
</feature>
<feature type="binding site" evidence="12">
    <location>
        <position position="143"/>
    </location>
    <ligand>
        <name>[4Fe-4S] cluster</name>
        <dbReference type="ChEBI" id="CHEBI:49883"/>
        <label>3</label>
    </ligand>
</feature>
<keyword evidence="16" id="KW-1185">Reference proteome</keyword>
<dbReference type="EC" id="7.-.-.-" evidence="12"/>
<comment type="subunit">
    <text evidence="12">The complex is composed of six subunits: RnfA, RnfB, RnfC, RnfD, RnfE and RnfG.</text>
</comment>
<dbReference type="PANTHER" id="PTHR42859:SF3">
    <property type="entry name" value="ION-TRANSLOCATING OXIDOREDUCTASE COMPLEX SUBUNIT B"/>
    <property type="match status" value="1"/>
</dbReference>
<evidence type="ECO:0000256" key="6">
    <source>
        <dbReference type="ARBA" id="ARBA00022737"/>
    </source>
</evidence>
<feature type="domain" description="4Fe-4S ferredoxin-type" evidence="13">
    <location>
        <begin position="131"/>
        <end position="160"/>
    </location>
</feature>
<dbReference type="InterPro" id="IPR016463">
    <property type="entry name" value="RnfB/RsxB_Proteobac"/>
</dbReference>
<dbReference type="Gene3D" id="1.10.15.40">
    <property type="entry name" value="Electron transport complex subunit B, putative Fe-S cluster"/>
    <property type="match status" value="1"/>
</dbReference>
<keyword evidence="2 12" id="KW-1003">Cell membrane</keyword>
<dbReference type="InterPro" id="IPR007202">
    <property type="entry name" value="4Fe-4S_dom"/>
</dbReference>
<feature type="binding site" evidence="12">
    <location>
        <position position="116"/>
    </location>
    <ligand>
        <name>[4Fe-4S] cluster</name>
        <dbReference type="ChEBI" id="CHEBI:49883"/>
        <label>2</label>
    </ligand>
</feature>
<dbReference type="InterPro" id="IPR010207">
    <property type="entry name" value="Elect_transpt_cplx_RnfB/RsxB"/>
</dbReference>
<keyword evidence="6 12" id="KW-0677">Repeat</keyword>
<dbReference type="HAMAP" id="MF_00463">
    <property type="entry name" value="RsxB_RnfB"/>
    <property type="match status" value="1"/>
</dbReference>
<keyword evidence="10 12" id="KW-0411">Iron-sulfur</keyword>
<organism evidence="15 16">
    <name type="scientific">Thiorhodovibrio winogradskyi</name>
    <dbReference type="NCBI Taxonomy" id="77007"/>
    <lineage>
        <taxon>Bacteria</taxon>
        <taxon>Pseudomonadati</taxon>
        <taxon>Pseudomonadota</taxon>
        <taxon>Gammaproteobacteria</taxon>
        <taxon>Chromatiales</taxon>
        <taxon>Chromatiaceae</taxon>
        <taxon>Thiorhodovibrio</taxon>
    </lineage>
</organism>
<evidence type="ECO:0000256" key="1">
    <source>
        <dbReference type="ARBA" id="ARBA00022448"/>
    </source>
</evidence>
<dbReference type="PANTHER" id="PTHR42859">
    <property type="entry name" value="OXIDOREDUCTASE"/>
    <property type="match status" value="1"/>
</dbReference>
<name>A0ABZ0S4P4_9GAMM</name>